<evidence type="ECO:0000313" key="4">
    <source>
        <dbReference type="Proteomes" id="UP000193986"/>
    </source>
</evidence>
<evidence type="ECO:0008006" key="5">
    <source>
        <dbReference type="Google" id="ProtNLM"/>
    </source>
</evidence>
<organism evidence="3 4">
    <name type="scientific">Naematelia encephala</name>
    <dbReference type="NCBI Taxonomy" id="71784"/>
    <lineage>
        <taxon>Eukaryota</taxon>
        <taxon>Fungi</taxon>
        <taxon>Dikarya</taxon>
        <taxon>Basidiomycota</taxon>
        <taxon>Agaricomycotina</taxon>
        <taxon>Tremellomycetes</taxon>
        <taxon>Tremellales</taxon>
        <taxon>Naemateliaceae</taxon>
        <taxon>Naematelia</taxon>
    </lineage>
</organism>
<name>A0A1Y2BM53_9TREE</name>
<proteinExistence type="predicted"/>
<evidence type="ECO:0000256" key="1">
    <source>
        <dbReference type="SAM" id="Coils"/>
    </source>
</evidence>
<evidence type="ECO:0000313" key="3">
    <source>
        <dbReference type="EMBL" id="ORY35750.1"/>
    </source>
</evidence>
<reference evidence="3 4" key="1">
    <citation type="submission" date="2016-07" db="EMBL/GenBank/DDBJ databases">
        <title>Pervasive Adenine N6-methylation of Active Genes in Fungi.</title>
        <authorList>
            <consortium name="DOE Joint Genome Institute"/>
            <person name="Mondo S.J."/>
            <person name="Dannebaum R.O."/>
            <person name="Kuo R.C."/>
            <person name="Labutti K."/>
            <person name="Haridas S."/>
            <person name="Kuo A."/>
            <person name="Salamov A."/>
            <person name="Ahrendt S.R."/>
            <person name="Lipzen A."/>
            <person name="Sullivan W."/>
            <person name="Andreopoulos W.B."/>
            <person name="Clum A."/>
            <person name="Lindquist E."/>
            <person name="Daum C."/>
            <person name="Ramamoorthy G.K."/>
            <person name="Gryganskyi A."/>
            <person name="Culley D."/>
            <person name="Magnuson J.K."/>
            <person name="James T.Y."/>
            <person name="O'Malley M.A."/>
            <person name="Stajich J.E."/>
            <person name="Spatafora J.W."/>
            <person name="Visel A."/>
            <person name="Grigoriev I.V."/>
        </authorList>
    </citation>
    <scope>NUCLEOTIDE SEQUENCE [LARGE SCALE GENOMIC DNA]</scope>
    <source>
        <strain evidence="3 4">68-887.2</strain>
    </source>
</reference>
<evidence type="ECO:0000256" key="2">
    <source>
        <dbReference type="SAM" id="MobiDB-lite"/>
    </source>
</evidence>
<keyword evidence="4" id="KW-1185">Reference proteome</keyword>
<gene>
    <name evidence="3" type="ORF">BCR39DRAFT_511919</name>
</gene>
<feature type="coiled-coil region" evidence="1">
    <location>
        <begin position="274"/>
        <end position="304"/>
    </location>
</feature>
<feature type="compositionally biased region" description="Acidic residues" evidence="2">
    <location>
        <begin position="196"/>
        <end position="212"/>
    </location>
</feature>
<sequence length="609" mass="67066">MSVDLLIAEASSSTSQLSHPTHSTVLEHITTLLQSHLAQYSPSSLPYLHPYAPRSSQSVTRPVLSAQEQADILQRLKDGIEETRNVLAKVQRTEERERVRMLRSLREVTGHQSSLLPLSTSLASLTTPTSTSSSSTITTPPLIPSVRILLSPVNLLTTLAKSQGIETYLEDSQFGLLKTSLAIAGNRFVVDVDLETDASEGREDDEEGDDEDPKTGGATNGVEGRGKLRLSRLSANHVNKDGGTGKSTWVEEVLRDRLEKYLARWNSEASKGRERQLEAMVVQLEREFTELKELDRLAEEQEGQGKEWFKDLEELVSWLKTAPGVVLSECSIYPTLQLLDDTSRANSQFRIRPARQGEEVPAPFAQASESLWLVGEWVVETVDQSELVVRRNWLDLSNASTDEPGSERWNAMIKIEQLLYHQSTSGTASFPYTTDFVYRPLLKKGEQEGLEQRWSIAQPGPEGFIVGRIGLPSSKEGIIRTFQALRKQVVLNELFSSVFHHDALDHADSDDESDIDMEDILSAPRAIPLTVSLSPSAIHASFPLPSTESSTSASTINLRISARNEPPGYVQVEVLDADTTVGGGQVANGGGRDLVEIVRSNLASFQATS</sequence>
<dbReference type="AlphaFoldDB" id="A0A1Y2BM53"/>
<dbReference type="OrthoDB" id="2564972at2759"/>
<dbReference type="Proteomes" id="UP000193986">
    <property type="component" value="Unassembled WGS sequence"/>
</dbReference>
<protein>
    <recommendedName>
        <fullName evidence="5">Mediator complex subunit 1</fullName>
    </recommendedName>
</protein>
<accession>A0A1Y2BM53</accession>
<comment type="caution">
    <text evidence="3">The sequence shown here is derived from an EMBL/GenBank/DDBJ whole genome shotgun (WGS) entry which is preliminary data.</text>
</comment>
<dbReference type="InParanoid" id="A0A1Y2BM53"/>
<dbReference type="EMBL" id="MCFC01000001">
    <property type="protein sequence ID" value="ORY35750.1"/>
    <property type="molecule type" value="Genomic_DNA"/>
</dbReference>
<keyword evidence="1" id="KW-0175">Coiled coil</keyword>
<feature type="region of interest" description="Disordered" evidence="2">
    <location>
        <begin position="196"/>
        <end position="226"/>
    </location>
</feature>